<organism evidence="1 2">
    <name type="scientific">Purpureocillium lilacinum</name>
    <name type="common">Paecilomyces lilacinus</name>
    <dbReference type="NCBI Taxonomy" id="33203"/>
    <lineage>
        <taxon>Eukaryota</taxon>
        <taxon>Fungi</taxon>
        <taxon>Dikarya</taxon>
        <taxon>Ascomycota</taxon>
        <taxon>Pezizomycotina</taxon>
        <taxon>Sordariomycetes</taxon>
        <taxon>Hypocreomycetidae</taxon>
        <taxon>Hypocreales</taxon>
        <taxon>Ophiocordycipitaceae</taxon>
        <taxon>Purpureocillium</taxon>
    </lineage>
</organism>
<name>A0ACC4DTE9_PURLI</name>
<reference evidence="1" key="1">
    <citation type="submission" date="2024-12" db="EMBL/GenBank/DDBJ databases">
        <title>Comparative genomics and development of molecular markers within Purpureocillium lilacinum and among Purpureocillium species.</title>
        <authorList>
            <person name="Yeh Z.-Y."/>
            <person name="Ni N.-T."/>
            <person name="Lo P.-H."/>
            <person name="Mushyakhwo K."/>
            <person name="Lin C.-F."/>
            <person name="Nai Y.-S."/>
        </authorList>
    </citation>
    <scope>NUCLEOTIDE SEQUENCE</scope>
    <source>
        <strain evidence="1">NCHU-NPUST-175</strain>
    </source>
</reference>
<dbReference type="EMBL" id="JBGNUJ010000004">
    <property type="protein sequence ID" value="KAL3959610.1"/>
    <property type="molecule type" value="Genomic_DNA"/>
</dbReference>
<evidence type="ECO:0000313" key="2">
    <source>
        <dbReference type="Proteomes" id="UP001638806"/>
    </source>
</evidence>
<proteinExistence type="predicted"/>
<accession>A0ACC4DTE9</accession>
<protein>
    <submittedName>
        <fullName evidence="1">Uncharacterized protein</fullName>
    </submittedName>
</protein>
<evidence type="ECO:0000313" key="1">
    <source>
        <dbReference type="EMBL" id="KAL3959610.1"/>
    </source>
</evidence>
<gene>
    <name evidence="1" type="ORF">ACCO45_004727</name>
</gene>
<dbReference type="Proteomes" id="UP001638806">
    <property type="component" value="Unassembled WGS sequence"/>
</dbReference>
<comment type="caution">
    <text evidence="1">The sequence shown here is derived from an EMBL/GenBank/DDBJ whole genome shotgun (WGS) entry which is preliminary data.</text>
</comment>
<keyword evidence="2" id="KW-1185">Reference proteome</keyword>
<sequence>MKITQSFAYSGIAALSLFFNRGAALDPNCAPGGNFDLSKWTLQLPTGSPGKPDSISGSKLQGCNGYTSDVFLTDKSTGAMVMKVSGSPSSTGCVTTPNSKHCRTELRESNPRSFDPTSSVNRLAADVKVTKHGGEICIGQIHIDDSISTKPVAELYYNSKGDLNMGVQQCRTCTQKRTYIDNVPSGQRLTYEIRYEGGKLSVNINGKGFKTLSTYDLNNPKSYFQGRQLQPGWKGQQRFSSSSSRRLMDRLCRSSAVSQVINDQCSVPVSQHGYHNRSGNLPVK</sequence>